<feature type="region of interest" description="Disordered" evidence="1">
    <location>
        <begin position="674"/>
        <end position="707"/>
    </location>
</feature>
<evidence type="ECO:0000259" key="2">
    <source>
        <dbReference type="PROSITE" id="PS52052"/>
    </source>
</evidence>
<gene>
    <name evidence="3" type="ORF">NEMVEDRAFT_v1g240211</name>
</gene>
<feature type="region of interest" description="Disordered" evidence="1">
    <location>
        <begin position="284"/>
        <end position="303"/>
    </location>
</feature>
<sequence>MAPALTEANASPGSSRKNSVDRCYSSTVTEELKQGSLSSGVDLKLLSRNGLVRLLEDTDSSNNITNINGGREESSHFSSPPISKRYEDQFKITDMPNEQCDGSLSIVMENKSKTTNVTNDSQNRKPAIPSSDLSQRTCASTTTTQRPTGACDIESENEENRRITQHPVATLDTTKTAISKRTLKSIEQQSRLASRAKKLEKRLRRLQTRQIATHVHRQLNGIVNHHKGKYSPSSSTTKQELSAESVDNLEKSNVYSDTGAKEAFHAKALLSCSGTDKDSVISFQDKGSRNASSNNNPCDDRYENAIKYSPESVNKTIRNALIEEKQKYEAESLAESLRAHVEHLEAMDDSDATEASSEDESEDEEYYSSSLQSKTSRCLRHQYRNEEGEISSQWSWLQSQIVNLERQIRRYEDLFKNARIAKQPVKLHAINVISKNQNPLSEVNNSLPSPLAGQSVKLNNVKPTQPELDFNKIKEPESHLRNGMKKALLHETMVDEDELPLKKLRTKLLKNDANDNYSVVGHSNNNLSECARTRGTLPIARRRLVHLSWMQERCKARKRFCHCSKPETPCLSCSKIAQTIPVVESSQSKAERVALLDHSYHAVLSFPTEIPLQFHFASLLKKGGFESRTQPVKPFPVKTSNIDKKKQKSNRRAQLAKGAAASLLSSAKLRNQKYERKRNFSSLPSTPKNAKSDSRECHTDNIPRKKRAAAISAAQLQKRARSLSLPCTAASSPSTPASSPSPTPPLSNSLPPSTLSLMLRKKRTSNAFDINNIVIPYSMASSTRVEKLQYKEILTPNWRVLEIENEEEQPQEEVPEIEEDQFEDLRDEVMAQRHDICEEQERRRFLGYLNKKRKRSSRQSSETDGGFEAGSTPPGTPLLHSPSPTSASVPAPSAITPSLHRSFSLDTKLGHRRSSSTESLQRIPDTPGESWPTVNPWQERTFPLSDADEAALKLPTPMPTPIPSRPTSPMASAPPSPMCSPLASPESVESNDTIEDKNEWTVKLVTTEQESGGEQPRKGIVLKLAKR</sequence>
<feature type="compositionally biased region" description="Polar residues" evidence="1">
    <location>
        <begin position="231"/>
        <end position="242"/>
    </location>
</feature>
<dbReference type="AlphaFoldDB" id="A7RRN2"/>
<feature type="region of interest" description="Disordered" evidence="1">
    <location>
        <begin position="113"/>
        <end position="161"/>
    </location>
</feature>
<feature type="region of interest" description="Disordered" evidence="1">
    <location>
        <begin position="345"/>
        <end position="371"/>
    </location>
</feature>
<feature type="compositionally biased region" description="Basic and acidic residues" evidence="1">
    <location>
        <begin position="690"/>
        <end position="703"/>
    </location>
</feature>
<feature type="region of interest" description="Disordered" evidence="1">
    <location>
        <begin position="60"/>
        <end position="82"/>
    </location>
</feature>
<feature type="region of interest" description="Disordered" evidence="1">
    <location>
        <begin position="223"/>
        <end position="245"/>
    </location>
</feature>
<feature type="compositionally biased region" description="Low complexity" evidence="1">
    <location>
        <begin position="881"/>
        <end position="898"/>
    </location>
</feature>
<feature type="compositionally biased region" description="Polar residues" evidence="1">
    <location>
        <begin position="8"/>
        <end position="17"/>
    </location>
</feature>
<dbReference type="InParanoid" id="A7RRN2"/>
<evidence type="ECO:0000313" key="4">
    <source>
        <dbReference type="Proteomes" id="UP000001593"/>
    </source>
</evidence>
<feature type="compositionally biased region" description="Acidic residues" evidence="1">
    <location>
        <begin position="347"/>
        <end position="366"/>
    </location>
</feature>
<dbReference type="PANTHER" id="PTHR22443:SF18">
    <property type="entry name" value="NON-SPECIFIC LETHAL 1, ISOFORM M"/>
    <property type="match status" value="1"/>
</dbReference>
<dbReference type="STRING" id="45351.A7RRN2"/>
<dbReference type="OMA" id="ESCDEMQ"/>
<feature type="compositionally biased region" description="Polar residues" evidence="1">
    <location>
        <begin position="680"/>
        <end position="689"/>
    </location>
</feature>
<dbReference type="InterPro" id="IPR029332">
    <property type="entry name" value="PEHE_dom"/>
</dbReference>
<dbReference type="EMBL" id="DS469532">
    <property type="protein sequence ID" value="EDO45790.1"/>
    <property type="molecule type" value="Genomic_DNA"/>
</dbReference>
<dbReference type="OrthoDB" id="6022640at2759"/>
<proteinExistence type="predicted"/>
<evidence type="ECO:0000256" key="1">
    <source>
        <dbReference type="SAM" id="MobiDB-lite"/>
    </source>
</evidence>
<feature type="region of interest" description="Disordered" evidence="1">
    <location>
        <begin position="722"/>
        <end position="753"/>
    </location>
</feature>
<dbReference type="Pfam" id="PF15275">
    <property type="entry name" value="PEHE"/>
    <property type="match status" value="1"/>
</dbReference>
<feature type="region of interest" description="Disordered" evidence="1">
    <location>
        <begin position="850"/>
        <end position="1027"/>
    </location>
</feature>
<feature type="compositionally biased region" description="Polar residues" evidence="1">
    <location>
        <begin position="131"/>
        <end position="147"/>
    </location>
</feature>
<feature type="compositionally biased region" description="Pro residues" evidence="1">
    <location>
        <begin position="956"/>
        <end position="978"/>
    </location>
</feature>
<dbReference type="PANTHER" id="PTHR22443">
    <property type="entry name" value="NON-SPECIFIC LETHAL 1, ISOFORM M"/>
    <property type="match status" value="1"/>
</dbReference>
<feature type="domain" description="PEHE" evidence="2">
    <location>
        <begin position="792"/>
        <end position="931"/>
    </location>
</feature>
<reference evidence="3 4" key="1">
    <citation type="journal article" date="2007" name="Science">
        <title>Sea anemone genome reveals ancestral eumetazoan gene repertoire and genomic organization.</title>
        <authorList>
            <person name="Putnam N.H."/>
            <person name="Srivastava M."/>
            <person name="Hellsten U."/>
            <person name="Dirks B."/>
            <person name="Chapman J."/>
            <person name="Salamov A."/>
            <person name="Terry A."/>
            <person name="Shapiro H."/>
            <person name="Lindquist E."/>
            <person name="Kapitonov V.V."/>
            <person name="Jurka J."/>
            <person name="Genikhovich G."/>
            <person name="Grigoriev I.V."/>
            <person name="Lucas S.M."/>
            <person name="Steele R.E."/>
            <person name="Finnerty J.R."/>
            <person name="Technau U."/>
            <person name="Martindale M.Q."/>
            <person name="Rokhsar D.S."/>
        </authorList>
    </citation>
    <scope>NUCLEOTIDE SEQUENCE [LARGE SCALE GENOMIC DNA]</scope>
    <source>
        <strain evidence="4">CH2 X CH6</strain>
    </source>
</reference>
<dbReference type="eggNOG" id="ENOG502QYK7">
    <property type="taxonomic scope" value="Eukaryota"/>
</dbReference>
<keyword evidence="4" id="KW-1185">Reference proteome</keyword>
<dbReference type="GO" id="GO:0044545">
    <property type="term" value="C:NSL complex"/>
    <property type="evidence" value="ECO:0000318"/>
    <property type="project" value="GO_Central"/>
</dbReference>
<dbReference type="HOGENOM" id="CLU_011035_0_0_1"/>
<dbReference type="GO" id="GO:0035035">
    <property type="term" value="F:histone acetyltransferase binding"/>
    <property type="evidence" value="ECO:0000318"/>
    <property type="project" value="GO_Central"/>
</dbReference>
<feature type="region of interest" description="Disordered" evidence="1">
    <location>
        <begin position="630"/>
        <end position="661"/>
    </location>
</feature>
<evidence type="ECO:0000313" key="3">
    <source>
        <dbReference type="EMBL" id="EDO45790.1"/>
    </source>
</evidence>
<feature type="region of interest" description="Disordered" evidence="1">
    <location>
        <begin position="1"/>
        <end position="22"/>
    </location>
</feature>
<accession>A7RRN2</accession>
<dbReference type="PROSITE" id="PS52052">
    <property type="entry name" value="PEHE"/>
    <property type="match status" value="1"/>
</dbReference>
<name>A7RRN2_NEMVE</name>
<dbReference type="KEGG" id="nve:5517866"/>
<dbReference type="Proteomes" id="UP000001593">
    <property type="component" value="Unassembled WGS sequence"/>
</dbReference>
<protein>
    <recommendedName>
        <fullName evidence="2">PEHE domain-containing protein</fullName>
    </recommendedName>
</protein>
<feature type="compositionally biased region" description="Low complexity" evidence="1">
    <location>
        <begin position="652"/>
        <end position="661"/>
    </location>
</feature>
<organism evidence="3 4">
    <name type="scientific">Nematostella vectensis</name>
    <name type="common">Starlet sea anemone</name>
    <dbReference type="NCBI Taxonomy" id="45351"/>
    <lineage>
        <taxon>Eukaryota</taxon>
        <taxon>Metazoa</taxon>
        <taxon>Cnidaria</taxon>
        <taxon>Anthozoa</taxon>
        <taxon>Hexacorallia</taxon>
        <taxon>Actiniaria</taxon>
        <taxon>Edwardsiidae</taxon>
        <taxon>Nematostella</taxon>
    </lineage>
</organism>
<dbReference type="InterPro" id="IPR026180">
    <property type="entry name" value="NSL1"/>
</dbReference>
<feature type="compositionally biased region" description="Low complexity" evidence="1">
    <location>
        <begin position="722"/>
        <end position="738"/>
    </location>
</feature>
<dbReference type="SMART" id="SM01300">
    <property type="entry name" value="PEHE"/>
    <property type="match status" value="1"/>
</dbReference>